<feature type="region of interest" description="Disordered" evidence="1">
    <location>
        <begin position="34"/>
        <end position="56"/>
    </location>
</feature>
<evidence type="ECO:0000313" key="2">
    <source>
        <dbReference type="EMBL" id="ELK15040.1"/>
    </source>
</evidence>
<gene>
    <name evidence="2" type="ORF">PAL_GLEAN10003848</name>
</gene>
<accession>L5KV27</accession>
<dbReference type="EMBL" id="KB030553">
    <property type="protein sequence ID" value="ELK15040.1"/>
    <property type="molecule type" value="Genomic_DNA"/>
</dbReference>
<sequence>MSATIEREFEELDAQNRWQQLYLVSPGLARQPPCSSVDPGSCPLTPSHLPRPAPRTEVAARAASGLRLRLQSWSLLKKRL</sequence>
<evidence type="ECO:0000256" key="1">
    <source>
        <dbReference type="SAM" id="MobiDB-lite"/>
    </source>
</evidence>
<evidence type="ECO:0000313" key="3">
    <source>
        <dbReference type="Proteomes" id="UP000010552"/>
    </source>
</evidence>
<keyword evidence="3" id="KW-1185">Reference proteome</keyword>
<dbReference type="AlphaFoldDB" id="L5KV27"/>
<reference evidence="3" key="1">
    <citation type="journal article" date="2013" name="Science">
        <title>Comparative analysis of bat genomes provides insight into the evolution of flight and immunity.</title>
        <authorList>
            <person name="Zhang G."/>
            <person name="Cowled C."/>
            <person name="Shi Z."/>
            <person name="Huang Z."/>
            <person name="Bishop-Lilly K.A."/>
            <person name="Fang X."/>
            <person name="Wynne J.W."/>
            <person name="Xiong Z."/>
            <person name="Baker M.L."/>
            <person name="Zhao W."/>
            <person name="Tachedjian M."/>
            <person name="Zhu Y."/>
            <person name="Zhou P."/>
            <person name="Jiang X."/>
            <person name="Ng J."/>
            <person name="Yang L."/>
            <person name="Wu L."/>
            <person name="Xiao J."/>
            <person name="Feng Y."/>
            <person name="Chen Y."/>
            <person name="Sun X."/>
            <person name="Zhang Y."/>
            <person name="Marsh G.A."/>
            <person name="Crameri G."/>
            <person name="Broder C.C."/>
            <person name="Frey K.G."/>
            <person name="Wang L.F."/>
            <person name="Wang J."/>
        </authorList>
    </citation>
    <scope>NUCLEOTIDE SEQUENCE [LARGE SCALE GENOMIC DNA]</scope>
</reference>
<organism evidence="2 3">
    <name type="scientific">Pteropus alecto</name>
    <name type="common">Black flying fox</name>
    <dbReference type="NCBI Taxonomy" id="9402"/>
    <lineage>
        <taxon>Eukaryota</taxon>
        <taxon>Metazoa</taxon>
        <taxon>Chordata</taxon>
        <taxon>Craniata</taxon>
        <taxon>Vertebrata</taxon>
        <taxon>Euteleostomi</taxon>
        <taxon>Mammalia</taxon>
        <taxon>Eutheria</taxon>
        <taxon>Laurasiatheria</taxon>
        <taxon>Chiroptera</taxon>
        <taxon>Yinpterochiroptera</taxon>
        <taxon>Pteropodoidea</taxon>
        <taxon>Pteropodidae</taxon>
        <taxon>Pteropodinae</taxon>
        <taxon>Pteropus</taxon>
    </lineage>
</organism>
<name>L5KV27_PTEAL</name>
<dbReference type="InParanoid" id="L5KV27"/>
<proteinExistence type="predicted"/>
<protein>
    <submittedName>
        <fullName evidence="2">Uncharacterized protein</fullName>
    </submittedName>
</protein>
<dbReference type="Proteomes" id="UP000010552">
    <property type="component" value="Unassembled WGS sequence"/>
</dbReference>